<evidence type="ECO:0000256" key="2">
    <source>
        <dbReference type="ARBA" id="ARBA00022763"/>
    </source>
</evidence>
<keyword evidence="7" id="KW-1185">Reference proteome</keyword>
<gene>
    <name evidence="6" type="ORF">MELLADRAFT_32665</name>
</gene>
<feature type="region of interest" description="Disordered" evidence="5">
    <location>
        <begin position="21"/>
        <end position="40"/>
    </location>
</feature>
<proteinExistence type="inferred from homology"/>
<dbReference type="STRING" id="747676.F4R632"/>
<dbReference type="InterPro" id="IPR042525">
    <property type="entry name" value="Rad52_Rad59_Rad22_sf"/>
</dbReference>
<dbReference type="AlphaFoldDB" id="F4R632"/>
<dbReference type="InParanoid" id="F4R632"/>
<reference evidence="7" key="1">
    <citation type="journal article" date="2011" name="Proc. Natl. Acad. Sci. U.S.A.">
        <title>Obligate biotrophy features unraveled by the genomic analysis of rust fungi.</title>
        <authorList>
            <person name="Duplessis S."/>
            <person name="Cuomo C.A."/>
            <person name="Lin Y.-C."/>
            <person name="Aerts A."/>
            <person name="Tisserant E."/>
            <person name="Veneault-Fourrey C."/>
            <person name="Joly D.L."/>
            <person name="Hacquard S."/>
            <person name="Amselem J."/>
            <person name="Cantarel B.L."/>
            <person name="Chiu R."/>
            <person name="Coutinho P.M."/>
            <person name="Feau N."/>
            <person name="Field M."/>
            <person name="Frey P."/>
            <person name="Gelhaye E."/>
            <person name="Goldberg J."/>
            <person name="Grabherr M.G."/>
            <person name="Kodira C.D."/>
            <person name="Kohler A."/>
            <person name="Kuees U."/>
            <person name="Lindquist E.A."/>
            <person name="Lucas S.M."/>
            <person name="Mago R."/>
            <person name="Mauceli E."/>
            <person name="Morin E."/>
            <person name="Murat C."/>
            <person name="Pangilinan J.L."/>
            <person name="Park R."/>
            <person name="Pearson M."/>
            <person name="Quesneville H."/>
            <person name="Rouhier N."/>
            <person name="Sakthikumar S."/>
            <person name="Salamov A.A."/>
            <person name="Schmutz J."/>
            <person name="Selles B."/>
            <person name="Shapiro H."/>
            <person name="Tanguay P."/>
            <person name="Tuskan G.A."/>
            <person name="Henrissat B."/>
            <person name="Van de Peer Y."/>
            <person name="Rouze P."/>
            <person name="Ellis J.G."/>
            <person name="Dodds P.N."/>
            <person name="Schein J.E."/>
            <person name="Zhong S."/>
            <person name="Hamelin R.C."/>
            <person name="Grigoriev I.V."/>
            <person name="Szabo L.J."/>
            <person name="Martin F."/>
        </authorList>
    </citation>
    <scope>NUCLEOTIDE SEQUENCE [LARGE SCALE GENOMIC DNA]</scope>
    <source>
        <strain evidence="7">98AG31 / pathotype 3-4-7</strain>
    </source>
</reference>
<dbReference type="SUPFAM" id="SSF54768">
    <property type="entry name" value="dsRNA-binding domain-like"/>
    <property type="match status" value="1"/>
</dbReference>
<keyword evidence="4" id="KW-0234">DNA repair</keyword>
<feature type="compositionally biased region" description="Low complexity" evidence="5">
    <location>
        <begin position="23"/>
        <end position="32"/>
    </location>
</feature>
<dbReference type="GO" id="GO:0045002">
    <property type="term" value="P:double-strand break repair via single-strand annealing"/>
    <property type="evidence" value="ECO:0007669"/>
    <property type="project" value="TreeGrafter"/>
</dbReference>
<evidence type="ECO:0000313" key="7">
    <source>
        <dbReference type="Proteomes" id="UP000001072"/>
    </source>
</evidence>
<evidence type="ECO:0000256" key="4">
    <source>
        <dbReference type="ARBA" id="ARBA00023204"/>
    </source>
</evidence>
<dbReference type="Gene3D" id="3.30.390.80">
    <property type="entry name" value="DNA repair protein Rad52/59/22"/>
    <property type="match status" value="1"/>
</dbReference>
<comment type="similarity">
    <text evidence="1">Belongs to the RAD52 family.</text>
</comment>
<dbReference type="GO" id="GO:0000724">
    <property type="term" value="P:double-strand break repair via homologous recombination"/>
    <property type="evidence" value="ECO:0007669"/>
    <property type="project" value="TreeGrafter"/>
</dbReference>
<dbReference type="GeneID" id="18927226"/>
<keyword evidence="3" id="KW-0233">DNA recombination</keyword>
<name>F4R632_MELLP</name>
<evidence type="ECO:0000256" key="5">
    <source>
        <dbReference type="SAM" id="MobiDB-lite"/>
    </source>
</evidence>
<dbReference type="InterPro" id="IPR041247">
    <property type="entry name" value="Rad52_fam"/>
</dbReference>
<organism evidence="7">
    <name type="scientific">Melampsora larici-populina (strain 98AG31 / pathotype 3-4-7)</name>
    <name type="common">Poplar leaf rust fungus</name>
    <dbReference type="NCBI Taxonomy" id="747676"/>
    <lineage>
        <taxon>Eukaryota</taxon>
        <taxon>Fungi</taxon>
        <taxon>Dikarya</taxon>
        <taxon>Basidiomycota</taxon>
        <taxon>Pucciniomycotina</taxon>
        <taxon>Pucciniomycetes</taxon>
        <taxon>Pucciniales</taxon>
        <taxon>Melampsoraceae</taxon>
        <taxon>Melampsora</taxon>
    </lineage>
</organism>
<dbReference type="OrthoDB" id="206565at2759"/>
<dbReference type="PANTHER" id="PTHR12132">
    <property type="entry name" value="DNA REPAIR AND RECOMBINATION PROTEIN RAD52, RAD59"/>
    <property type="match status" value="1"/>
</dbReference>
<dbReference type="EMBL" id="GL883091">
    <property type="protein sequence ID" value="EGG12148.1"/>
    <property type="molecule type" value="Genomic_DNA"/>
</dbReference>
<evidence type="ECO:0000256" key="1">
    <source>
        <dbReference type="ARBA" id="ARBA00006638"/>
    </source>
</evidence>
<dbReference type="GO" id="GO:0003697">
    <property type="term" value="F:single-stranded DNA binding"/>
    <property type="evidence" value="ECO:0007669"/>
    <property type="project" value="UniProtKB-ARBA"/>
</dbReference>
<dbReference type="VEuPathDB" id="FungiDB:MELLADRAFT_32665"/>
<accession>F4R632</accession>
<dbReference type="FunFam" id="3.30.390.80:FF:000001">
    <property type="entry name" value="DNA repair protein RAD52 homolog"/>
    <property type="match status" value="1"/>
</dbReference>
<evidence type="ECO:0000256" key="3">
    <source>
        <dbReference type="ARBA" id="ARBA00023172"/>
    </source>
</evidence>
<dbReference type="Pfam" id="PF04098">
    <property type="entry name" value="Rad52_Rad22"/>
    <property type="match status" value="1"/>
</dbReference>
<evidence type="ECO:0000313" key="6">
    <source>
        <dbReference type="EMBL" id="EGG12148.1"/>
    </source>
</evidence>
<dbReference type="PANTHER" id="PTHR12132:SF1">
    <property type="entry name" value="DNA REPAIR PROTEIN RAD52 HOMOLOG"/>
    <property type="match status" value="1"/>
</dbReference>
<sequence>MADDSRPKSDQSFASFNLSHAFAQPNPNNCPQAPSPPSDEDIAHVQYIQSLLAKRPGPEYLSSRPGAGGSKFIYIEGWKVIELANEIFGFNGWSTETKTIDVDYVDQNADGKYSVGVSAIVRIRLKDGSSHEDVGYGKIENCPTKGDALEKCKKEAVTDALKRSMRAFGNLLGNCLYDKNFLGNIKNMQAQKVTVLFYLERYPTHDVM</sequence>
<dbReference type="GO" id="GO:0006312">
    <property type="term" value="P:mitotic recombination"/>
    <property type="evidence" value="ECO:0007669"/>
    <property type="project" value="TreeGrafter"/>
</dbReference>
<dbReference type="InterPro" id="IPR007232">
    <property type="entry name" value="Rad52_Rad59_Rad22"/>
</dbReference>
<dbReference type="Proteomes" id="UP000001072">
    <property type="component" value="Unassembled WGS sequence"/>
</dbReference>
<dbReference type="RefSeq" id="XP_007404523.1">
    <property type="nucleotide sequence ID" value="XM_007404461.1"/>
</dbReference>
<dbReference type="HOGENOM" id="CLU_100405_1_0_1"/>
<protein>
    <recommendedName>
        <fullName evidence="8">Rad52/22 double-strand break repair protein</fullName>
    </recommendedName>
</protein>
<dbReference type="KEGG" id="mlr:MELLADRAFT_32665"/>
<dbReference type="eggNOG" id="KOG4141">
    <property type="taxonomic scope" value="Eukaryota"/>
</dbReference>
<keyword evidence="2" id="KW-0227">DNA damage</keyword>
<evidence type="ECO:0008006" key="8">
    <source>
        <dbReference type="Google" id="ProtNLM"/>
    </source>
</evidence>
<dbReference type="GO" id="GO:0005634">
    <property type="term" value="C:nucleus"/>
    <property type="evidence" value="ECO:0007669"/>
    <property type="project" value="TreeGrafter"/>
</dbReference>